<dbReference type="AlphaFoldDB" id="A0A173MQ85"/>
<dbReference type="OrthoDB" id="6402664at2"/>
<gene>
    <name evidence="2" type="ORF">SAMN05421788_1011045</name>
</gene>
<dbReference type="KEGG" id="fln:FLA_5661"/>
<keyword evidence="1" id="KW-1133">Transmembrane helix</keyword>
<dbReference type="STRING" id="477680.SAMN05421788_1011045"/>
<protein>
    <submittedName>
        <fullName evidence="2">Putative membrane protein</fullName>
    </submittedName>
</protein>
<proteinExistence type="predicted"/>
<sequence>MGKFIGKLLVTALAALIVSYLLPGVKIDSGTSAMLVALVLALLNGFVKPFLVVLTIPITLLTMGLFLLVINIVIVKWTASIVPGFTVVNWWAALWFSLLLTFVTALIESLINRTQSNE</sequence>
<dbReference type="PANTHER" id="PTHR37309">
    <property type="entry name" value="SLR0284 PROTEIN"/>
    <property type="match status" value="1"/>
</dbReference>
<dbReference type="PANTHER" id="PTHR37309:SF1">
    <property type="entry name" value="SLR0284 PROTEIN"/>
    <property type="match status" value="1"/>
</dbReference>
<keyword evidence="1" id="KW-0812">Transmembrane</keyword>
<feature type="transmembrane region" description="Helical" evidence="1">
    <location>
        <begin position="58"/>
        <end position="78"/>
    </location>
</feature>
<dbReference type="Proteomes" id="UP000186917">
    <property type="component" value="Unassembled WGS sequence"/>
</dbReference>
<feature type="transmembrane region" description="Helical" evidence="1">
    <location>
        <begin position="33"/>
        <end position="51"/>
    </location>
</feature>
<organism evidence="2 3">
    <name type="scientific">Filimonas lacunae</name>
    <dbReference type="NCBI Taxonomy" id="477680"/>
    <lineage>
        <taxon>Bacteria</taxon>
        <taxon>Pseudomonadati</taxon>
        <taxon>Bacteroidota</taxon>
        <taxon>Chitinophagia</taxon>
        <taxon>Chitinophagales</taxon>
        <taxon>Chitinophagaceae</taxon>
        <taxon>Filimonas</taxon>
    </lineage>
</organism>
<accession>A0A173MQ85</accession>
<evidence type="ECO:0000313" key="2">
    <source>
        <dbReference type="EMBL" id="SIS75888.1"/>
    </source>
</evidence>
<evidence type="ECO:0000256" key="1">
    <source>
        <dbReference type="SAM" id="Phobius"/>
    </source>
</evidence>
<evidence type="ECO:0000313" key="3">
    <source>
        <dbReference type="Proteomes" id="UP000186917"/>
    </source>
</evidence>
<name>A0A173MQ85_9BACT</name>
<dbReference type="EMBL" id="FTOR01000001">
    <property type="protein sequence ID" value="SIS75888.1"/>
    <property type="molecule type" value="Genomic_DNA"/>
</dbReference>
<keyword evidence="3" id="KW-1185">Reference proteome</keyword>
<reference evidence="3" key="1">
    <citation type="submission" date="2017-01" db="EMBL/GenBank/DDBJ databases">
        <authorList>
            <person name="Varghese N."/>
            <person name="Submissions S."/>
        </authorList>
    </citation>
    <scope>NUCLEOTIDE SEQUENCE [LARGE SCALE GENOMIC DNA]</scope>
    <source>
        <strain evidence="3">DSM 21054</strain>
    </source>
</reference>
<dbReference type="InterPro" id="IPR007165">
    <property type="entry name" value="Phage_holin_4_2"/>
</dbReference>
<keyword evidence="1" id="KW-0472">Membrane</keyword>
<feature type="transmembrane region" description="Helical" evidence="1">
    <location>
        <begin position="90"/>
        <end position="111"/>
    </location>
</feature>
<dbReference type="RefSeq" id="WP_076376321.1">
    <property type="nucleotide sequence ID" value="NZ_AP017422.1"/>
</dbReference>
<dbReference type="Pfam" id="PF04020">
    <property type="entry name" value="Phage_holin_4_2"/>
    <property type="match status" value="1"/>
</dbReference>